<comment type="miscellaneous">
    <text evidence="11">This protein is similar to the oxygenase domain of eukaryotic nitric oxide synthases but lacks the reductase domain which, in eukaryotes, is responsible for transfer of electrons to the ferric heme during nitric oxide synthesis.</text>
</comment>
<feature type="domain" description="Nitric oxide synthase (NOS)" evidence="12">
    <location>
        <begin position="65"/>
        <end position="72"/>
    </location>
</feature>
<dbReference type="PANTHER" id="PTHR43410:SF1">
    <property type="entry name" value="NITRIC OXIDE SYNTHASE"/>
    <property type="match status" value="1"/>
</dbReference>
<dbReference type="InterPro" id="IPR044944">
    <property type="entry name" value="NOS_dom_3"/>
</dbReference>
<reference evidence="13 14" key="1">
    <citation type="submission" date="2023-02" db="EMBL/GenBank/DDBJ databases">
        <title>Oceanobacillus kimchii IFOP_LL358 isolated form Alexandrium catenella lab strain.</title>
        <authorList>
            <person name="Gajardo G."/>
            <person name="Ueki S."/>
            <person name="Maruyama F."/>
        </authorList>
    </citation>
    <scope>NUCLEOTIDE SEQUENCE [LARGE SCALE GENOMIC DNA]</scope>
    <source>
        <strain evidence="13 14">IFOP_LL358</strain>
    </source>
</reference>
<dbReference type="Proteomes" id="UP001275436">
    <property type="component" value="Unassembled WGS sequence"/>
</dbReference>
<dbReference type="Gene3D" id="3.90.1230.10">
    <property type="entry name" value="Nitric Oxide Synthase, Chain A, domain 3"/>
    <property type="match status" value="1"/>
</dbReference>
<comment type="cofactor">
    <cofactor evidence="1 11">
        <name>heme</name>
        <dbReference type="ChEBI" id="CHEBI:30413"/>
    </cofactor>
</comment>
<evidence type="ECO:0000313" key="13">
    <source>
        <dbReference type="EMBL" id="GLO67345.1"/>
    </source>
</evidence>
<proteinExistence type="inferred from homology"/>
<dbReference type="Gene3D" id="3.90.440.10">
    <property type="entry name" value="Nitric Oxide Synthase,Heme Domain,Chain A domain 2"/>
    <property type="match status" value="1"/>
</dbReference>
<gene>
    <name evidence="13" type="ORF">MACH08_31290</name>
</gene>
<dbReference type="Pfam" id="PF02898">
    <property type="entry name" value="NO_synthase"/>
    <property type="match status" value="1"/>
</dbReference>
<dbReference type="EMBL" id="BSKO01000001">
    <property type="protein sequence ID" value="GLO67345.1"/>
    <property type="molecule type" value="Genomic_DNA"/>
</dbReference>
<evidence type="ECO:0000259" key="12">
    <source>
        <dbReference type="PROSITE" id="PS60001"/>
    </source>
</evidence>
<name>A0ABQ5TQC1_9BACI</name>
<evidence type="ECO:0000256" key="8">
    <source>
        <dbReference type="ARBA" id="ARBA00023002"/>
    </source>
</evidence>
<evidence type="ECO:0000256" key="9">
    <source>
        <dbReference type="ARBA" id="ARBA00023004"/>
    </source>
</evidence>
<comment type="catalytic activity">
    <reaction evidence="10">
        <text>3 reduced [flavodoxin] + 2 L-arginine + 4 O2 = 3 oxidized [flavodoxin] + 2 L-citrulline + 2 nitric oxide + 4 H2O + 5 H(+)</text>
        <dbReference type="Rhea" id="RHEA:52324"/>
        <dbReference type="Rhea" id="RHEA-COMP:10622"/>
        <dbReference type="Rhea" id="RHEA-COMP:10623"/>
        <dbReference type="ChEBI" id="CHEBI:15377"/>
        <dbReference type="ChEBI" id="CHEBI:15378"/>
        <dbReference type="ChEBI" id="CHEBI:15379"/>
        <dbReference type="ChEBI" id="CHEBI:16480"/>
        <dbReference type="ChEBI" id="CHEBI:32682"/>
        <dbReference type="ChEBI" id="CHEBI:57618"/>
        <dbReference type="ChEBI" id="CHEBI:57743"/>
        <dbReference type="ChEBI" id="CHEBI:58210"/>
        <dbReference type="EC" id="1.14.14.47"/>
    </reaction>
</comment>
<dbReference type="Gene3D" id="3.90.340.10">
    <property type="entry name" value="Nitric Oxide Synthase, Chain A, domain 1"/>
    <property type="match status" value="1"/>
</dbReference>
<dbReference type="PIRSF" id="PIRSF037219">
    <property type="entry name" value="NOS_oxygenase"/>
    <property type="match status" value="1"/>
</dbReference>
<evidence type="ECO:0000313" key="14">
    <source>
        <dbReference type="Proteomes" id="UP001275436"/>
    </source>
</evidence>
<evidence type="ECO:0000256" key="2">
    <source>
        <dbReference type="ARBA" id="ARBA00002642"/>
    </source>
</evidence>
<evidence type="ECO:0000256" key="6">
    <source>
        <dbReference type="ARBA" id="ARBA00022617"/>
    </source>
</evidence>
<protein>
    <recommendedName>
        <fullName evidence="5 11">Nitric oxide synthase oxygenase</fullName>
        <ecNumber evidence="4 11">1.14.14.47</ecNumber>
    </recommendedName>
</protein>
<comment type="caution">
    <text evidence="13">The sequence shown here is derived from an EMBL/GenBank/DDBJ whole genome shotgun (WGS) entry which is preliminary data.</text>
</comment>
<dbReference type="InterPro" id="IPR017142">
    <property type="entry name" value="Nitric_oxide_synthase_Oase-su"/>
</dbReference>
<dbReference type="InterPro" id="IPR044940">
    <property type="entry name" value="NOS_dom_2"/>
</dbReference>
<sequence length="369" mass="43496">MTIEKVSQEAKLFLTQYCDETDKPHDYLVKRIAQVNLEIEKKGYYTQMYDEIVYGAKLAWRNSNRCIGRLFWERIEVVDARNVDTYEEVFEYLLSHIQLSFNHGRIKPYITIFRPEQDKKNIIKIWNHQLLRYAGYQTDEGIIGDPDSIEFTKICERLNWKGARTNFDILPLVVQIGDQHPQWMEIPNEIIPEIPIEHPDYPEIASLNLKWYAIPIISDMRLEIGGLDYIAAPFNGWYMGTEIGARNFADEYRYDMLPKIAEKMGINTKHESNLWRDRALVELNAAILYSFKKQGITITDHHTAAKQFEVFEKHEAAKGRDVTGKWTWLIPPVSPATTHIWHKPYRNDILKPNFFYQNKFYQPTSCPFH</sequence>
<evidence type="ECO:0000256" key="7">
    <source>
        <dbReference type="ARBA" id="ARBA00022723"/>
    </source>
</evidence>
<dbReference type="InterPro" id="IPR050607">
    <property type="entry name" value="NOS"/>
</dbReference>
<dbReference type="PANTHER" id="PTHR43410">
    <property type="entry name" value="NITRIC OXIDE SYNTHASE OXYGENASE"/>
    <property type="match status" value="1"/>
</dbReference>
<evidence type="ECO:0000256" key="1">
    <source>
        <dbReference type="ARBA" id="ARBA00001971"/>
    </source>
</evidence>
<dbReference type="InterPro" id="IPR004030">
    <property type="entry name" value="NOS_N"/>
</dbReference>
<dbReference type="CDD" id="cd00794">
    <property type="entry name" value="NOS_oxygenase_prok"/>
    <property type="match status" value="1"/>
</dbReference>
<comment type="function">
    <text evidence="2 11">Catalyzes the production of nitric oxide.</text>
</comment>
<comment type="similarity">
    <text evidence="3 11">Belongs to the NOS family. Bacterial NOS oxygenase subfamily.</text>
</comment>
<comment type="subunit">
    <text evidence="11">Homodimer.</text>
</comment>
<evidence type="ECO:0000256" key="10">
    <source>
        <dbReference type="ARBA" id="ARBA00048713"/>
    </source>
</evidence>
<evidence type="ECO:0000256" key="4">
    <source>
        <dbReference type="ARBA" id="ARBA00012735"/>
    </source>
</evidence>
<dbReference type="EC" id="1.14.14.47" evidence="4 11"/>
<keyword evidence="14" id="KW-1185">Reference proteome</keyword>
<keyword evidence="9 11" id="KW-0408">Iron</keyword>
<evidence type="ECO:0000256" key="5">
    <source>
        <dbReference type="ARBA" id="ARBA00018859"/>
    </source>
</evidence>
<organism evidence="13 14">
    <name type="scientific">Oceanobacillus kimchii</name>
    <dbReference type="NCBI Taxonomy" id="746691"/>
    <lineage>
        <taxon>Bacteria</taxon>
        <taxon>Bacillati</taxon>
        <taxon>Bacillota</taxon>
        <taxon>Bacilli</taxon>
        <taxon>Bacillales</taxon>
        <taxon>Bacillaceae</taxon>
        <taxon>Oceanobacillus</taxon>
    </lineage>
</organism>
<evidence type="ECO:0000256" key="3">
    <source>
        <dbReference type="ARBA" id="ARBA00005411"/>
    </source>
</evidence>
<dbReference type="PROSITE" id="PS60001">
    <property type="entry name" value="NOS"/>
    <property type="match status" value="1"/>
</dbReference>
<accession>A0ABQ5TQC1</accession>
<dbReference type="InterPro" id="IPR044943">
    <property type="entry name" value="NOS_dom_1"/>
</dbReference>
<dbReference type="InterPro" id="IPR036119">
    <property type="entry name" value="NOS_N_sf"/>
</dbReference>
<evidence type="ECO:0000256" key="11">
    <source>
        <dbReference type="PIRNR" id="PIRNR037219"/>
    </source>
</evidence>
<dbReference type="RefSeq" id="WP_215064588.1">
    <property type="nucleotide sequence ID" value="NZ_BSKO01000001.1"/>
</dbReference>
<keyword evidence="6 11" id="KW-0349">Heme</keyword>
<dbReference type="SUPFAM" id="SSF56512">
    <property type="entry name" value="Nitric oxide (NO) synthase oxygenase domain"/>
    <property type="match status" value="1"/>
</dbReference>
<keyword evidence="7 11" id="KW-0479">Metal-binding</keyword>
<keyword evidence="8 11" id="KW-0560">Oxidoreductase</keyword>